<name>A0ABN3WV20_STRTU</name>
<evidence type="ECO:0000256" key="3">
    <source>
        <dbReference type="SAM" id="MobiDB-lite"/>
    </source>
</evidence>
<evidence type="ECO:0000256" key="1">
    <source>
        <dbReference type="ARBA" id="ARBA00023002"/>
    </source>
</evidence>
<gene>
    <name evidence="5" type="ORF">GCM10020221_25880</name>
</gene>
<feature type="region of interest" description="Disordered" evidence="3">
    <location>
        <begin position="232"/>
        <end position="285"/>
    </location>
</feature>
<keyword evidence="2" id="KW-0503">Monooxygenase</keyword>
<sequence length="285" mass="29730">MATTHSADVIIVGGGIGGLTAALSLHAAGIEPLVLESAREVRPLGVGINLQPAAVRELDELGLLDDLAALGVPAVEHAFADGRGRTLFGEARGTAAGYHWPQFSVHRGELQMMLLDAVVKRLGPEAVRTGVQVEDFEETADGVRVHAVDRSTGGRLGFSAEALVGADGIHSTLRALLHPDQGPLQWNGVTMWRGVTEEDAFAPGNAVVIAADDKNTQFVAYQISRAALDRRPHAGQLGLSGADGRARRPGGGRQLERSGHDRGSAAALRGVGVRLDGPAGSVRPQ</sequence>
<dbReference type="SUPFAM" id="SSF51905">
    <property type="entry name" value="FAD/NAD(P)-binding domain"/>
    <property type="match status" value="1"/>
</dbReference>
<keyword evidence="1" id="KW-0560">Oxidoreductase</keyword>
<evidence type="ECO:0000259" key="4">
    <source>
        <dbReference type="Pfam" id="PF01494"/>
    </source>
</evidence>
<feature type="domain" description="FAD-binding" evidence="4">
    <location>
        <begin position="7"/>
        <end position="178"/>
    </location>
</feature>
<keyword evidence="6" id="KW-1185">Reference proteome</keyword>
<proteinExistence type="predicted"/>
<dbReference type="InterPro" id="IPR002938">
    <property type="entry name" value="FAD-bd"/>
</dbReference>
<accession>A0ABN3WV20</accession>
<dbReference type="PANTHER" id="PTHR13789:SF268">
    <property type="entry name" value="5-METHYLPHENAZINE-1-CARBOXYLATE 1-MONOOXYGENASE"/>
    <property type="match status" value="1"/>
</dbReference>
<dbReference type="Gene3D" id="3.50.50.60">
    <property type="entry name" value="FAD/NAD(P)-binding domain"/>
    <property type="match status" value="1"/>
</dbReference>
<dbReference type="PANTHER" id="PTHR13789">
    <property type="entry name" value="MONOOXYGENASE"/>
    <property type="match status" value="1"/>
</dbReference>
<reference evidence="5 6" key="1">
    <citation type="journal article" date="2019" name="Int. J. Syst. Evol. Microbiol.">
        <title>The Global Catalogue of Microorganisms (GCM) 10K type strain sequencing project: providing services to taxonomists for standard genome sequencing and annotation.</title>
        <authorList>
            <consortium name="The Broad Institute Genomics Platform"/>
            <consortium name="The Broad Institute Genome Sequencing Center for Infectious Disease"/>
            <person name="Wu L."/>
            <person name="Ma J."/>
        </authorList>
    </citation>
    <scope>NUCLEOTIDE SEQUENCE [LARGE SCALE GENOMIC DNA]</scope>
    <source>
        <strain evidence="5 6">JCM 4087</strain>
    </source>
</reference>
<dbReference type="EMBL" id="BAAAXZ010000099">
    <property type="protein sequence ID" value="GAA2928858.1"/>
    <property type="molecule type" value="Genomic_DNA"/>
</dbReference>
<evidence type="ECO:0000313" key="5">
    <source>
        <dbReference type="EMBL" id="GAA2928858.1"/>
    </source>
</evidence>
<dbReference type="Proteomes" id="UP001501102">
    <property type="component" value="Unassembled WGS sequence"/>
</dbReference>
<dbReference type="InterPro" id="IPR050493">
    <property type="entry name" value="FAD-dep_Monooxygenase_BioMet"/>
</dbReference>
<dbReference type="PRINTS" id="PR00420">
    <property type="entry name" value="RNGMNOXGNASE"/>
</dbReference>
<dbReference type="RefSeq" id="WP_344963206.1">
    <property type="nucleotide sequence ID" value="NZ_BAAAXZ010000099.1"/>
</dbReference>
<evidence type="ECO:0000313" key="6">
    <source>
        <dbReference type="Proteomes" id="UP001501102"/>
    </source>
</evidence>
<dbReference type="Gene3D" id="3.30.9.30">
    <property type="match status" value="1"/>
</dbReference>
<dbReference type="SUPFAM" id="SSF54373">
    <property type="entry name" value="FAD-linked reductases, C-terminal domain"/>
    <property type="match status" value="1"/>
</dbReference>
<dbReference type="Pfam" id="PF01494">
    <property type="entry name" value="FAD_binding_3"/>
    <property type="match status" value="1"/>
</dbReference>
<comment type="caution">
    <text evidence="5">The sequence shown here is derived from an EMBL/GenBank/DDBJ whole genome shotgun (WGS) entry which is preliminary data.</text>
</comment>
<organism evidence="5 6">
    <name type="scientific">Streptomyces thioluteus</name>
    <dbReference type="NCBI Taxonomy" id="66431"/>
    <lineage>
        <taxon>Bacteria</taxon>
        <taxon>Bacillati</taxon>
        <taxon>Actinomycetota</taxon>
        <taxon>Actinomycetes</taxon>
        <taxon>Kitasatosporales</taxon>
        <taxon>Streptomycetaceae</taxon>
        <taxon>Streptomyces</taxon>
    </lineage>
</organism>
<dbReference type="InterPro" id="IPR036188">
    <property type="entry name" value="FAD/NAD-bd_sf"/>
</dbReference>
<feature type="compositionally biased region" description="Basic and acidic residues" evidence="3">
    <location>
        <begin position="254"/>
        <end position="263"/>
    </location>
</feature>
<evidence type="ECO:0000256" key="2">
    <source>
        <dbReference type="ARBA" id="ARBA00023033"/>
    </source>
</evidence>
<protein>
    <recommendedName>
        <fullName evidence="4">FAD-binding domain-containing protein</fullName>
    </recommendedName>
</protein>